<dbReference type="PANTHER" id="PTHR47505">
    <property type="entry name" value="DNA UTILIZATION PROTEIN YHGH"/>
    <property type="match status" value="1"/>
</dbReference>
<comment type="caution">
    <text evidence="2">The sequence shown here is derived from an EMBL/GenBank/DDBJ whole genome shotgun (WGS) entry which is preliminary data.</text>
</comment>
<evidence type="ECO:0000313" key="2">
    <source>
        <dbReference type="EMBL" id="MFC0266463.1"/>
    </source>
</evidence>
<dbReference type="CDD" id="cd06223">
    <property type="entry name" value="PRTases_typeI"/>
    <property type="match status" value="1"/>
</dbReference>
<dbReference type="InterPro" id="IPR029057">
    <property type="entry name" value="PRTase-like"/>
</dbReference>
<evidence type="ECO:0000313" key="3">
    <source>
        <dbReference type="Proteomes" id="UP001589814"/>
    </source>
</evidence>
<dbReference type="EMBL" id="JBHLVX010000001">
    <property type="protein sequence ID" value="MFC0266463.1"/>
    <property type="molecule type" value="Genomic_DNA"/>
</dbReference>
<dbReference type="RefSeq" id="WP_019950836.1">
    <property type="nucleotide sequence ID" value="NZ_JBHLVX010000001.1"/>
</dbReference>
<sequence length="193" mass="21436">MKVNIRQIAGNWDAGYVLDKHSLHSEVVGQNALGYPVWNTTRTEAGEALFQLKYRGDFSQVESLAAELSESIYPRFDRVGLIVPMPASNFRNRQPVTELALGLGRLVGKPVFDELLTKTANGQQLKDLTSKADKQAALADSFTLHEGISNEGRWNALLVDDLFHTGASLEAACTALRTYRKIDRIYVAAVTWR</sequence>
<evidence type="ECO:0000256" key="1">
    <source>
        <dbReference type="ARBA" id="ARBA00008007"/>
    </source>
</evidence>
<accession>A0ABV6FYI7</accession>
<dbReference type="Proteomes" id="UP001589814">
    <property type="component" value="Unassembled WGS sequence"/>
</dbReference>
<protein>
    <submittedName>
        <fullName evidence="2">ComF family protein</fullName>
    </submittedName>
</protein>
<dbReference type="InterPro" id="IPR051910">
    <property type="entry name" value="ComF/GntX_DNA_util-trans"/>
</dbReference>
<dbReference type="SUPFAM" id="SSF53271">
    <property type="entry name" value="PRTase-like"/>
    <property type="match status" value="1"/>
</dbReference>
<reference evidence="2 3" key="1">
    <citation type="submission" date="2024-09" db="EMBL/GenBank/DDBJ databases">
        <authorList>
            <person name="Sun Q."/>
            <person name="Mori K."/>
        </authorList>
    </citation>
    <scope>NUCLEOTIDE SEQUENCE [LARGE SCALE GENOMIC DNA]</scope>
    <source>
        <strain evidence="2 3">CCM 7415</strain>
    </source>
</reference>
<gene>
    <name evidence="2" type="ORF">ACFFHW_00370</name>
</gene>
<dbReference type="PANTHER" id="PTHR47505:SF1">
    <property type="entry name" value="DNA UTILIZATION PROTEIN YHGH"/>
    <property type="match status" value="1"/>
</dbReference>
<comment type="similarity">
    <text evidence="1">Belongs to the ComF/GntX family.</text>
</comment>
<organism evidence="2 3">
    <name type="scientific">Kushneria aurantia</name>
    <dbReference type="NCBI Taxonomy" id="504092"/>
    <lineage>
        <taxon>Bacteria</taxon>
        <taxon>Pseudomonadati</taxon>
        <taxon>Pseudomonadota</taxon>
        <taxon>Gammaproteobacteria</taxon>
        <taxon>Oceanospirillales</taxon>
        <taxon>Halomonadaceae</taxon>
        <taxon>Kushneria</taxon>
    </lineage>
</organism>
<keyword evidence="3" id="KW-1185">Reference proteome</keyword>
<dbReference type="Gene3D" id="3.40.50.2020">
    <property type="match status" value="1"/>
</dbReference>
<dbReference type="InterPro" id="IPR000836">
    <property type="entry name" value="PRTase_dom"/>
</dbReference>
<name>A0ABV6FYI7_9GAMM</name>
<proteinExistence type="inferred from homology"/>